<feature type="domain" description="RNA-binding protein Tab2-like N-terminal" evidence="1">
    <location>
        <begin position="1"/>
        <end position="102"/>
    </location>
</feature>
<feature type="non-terminal residue" evidence="3">
    <location>
        <position position="1"/>
    </location>
</feature>
<dbReference type="Pfam" id="PF06485">
    <property type="entry name" value="Tab2-like_N"/>
    <property type="match status" value="1"/>
</dbReference>
<dbReference type="Pfam" id="PF20429">
    <property type="entry name" value="Tab2-like_C"/>
    <property type="match status" value="1"/>
</dbReference>
<dbReference type="OMA" id="FFRRQMN"/>
<dbReference type="OrthoDB" id="3833at2759"/>
<protein>
    <submittedName>
        <fullName evidence="3">Uncharacterized protein</fullName>
    </submittedName>
</protein>
<feature type="domain" description="RNA-binding protein Tab2/Atab2 C-terminal" evidence="2">
    <location>
        <begin position="129"/>
        <end position="273"/>
    </location>
</feature>
<accession>C1EGV7</accession>
<feature type="non-terminal residue" evidence="3">
    <location>
        <position position="274"/>
    </location>
</feature>
<evidence type="ECO:0000313" key="4">
    <source>
        <dbReference type="Proteomes" id="UP000002009"/>
    </source>
</evidence>
<dbReference type="KEGG" id="mis:MICPUN_71227"/>
<dbReference type="InterPro" id="IPR046760">
    <property type="entry name" value="Tab2-like_N"/>
</dbReference>
<dbReference type="PANTHER" id="PTHR34556">
    <property type="match status" value="1"/>
</dbReference>
<dbReference type="eggNOG" id="ENOG502QVJR">
    <property type="taxonomic scope" value="Eukaryota"/>
</dbReference>
<dbReference type="GeneID" id="8249066"/>
<dbReference type="FunCoup" id="C1EGV7">
    <property type="interactions" value="528"/>
</dbReference>
<dbReference type="PANTHER" id="PTHR34556:SF2">
    <property type="entry name" value="PROTEIN TAB2 HOMOLOG, CHLOROPLASTIC"/>
    <property type="match status" value="1"/>
</dbReference>
<gene>
    <name evidence="3" type="ORF">MICPUN_71227</name>
</gene>
<name>C1EGV7_MICCC</name>
<dbReference type="InterPro" id="IPR009472">
    <property type="entry name" value="Tab2-like"/>
</dbReference>
<dbReference type="GO" id="GO:0003723">
    <property type="term" value="F:RNA binding"/>
    <property type="evidence" value="ECO:0007669"/>
    <property type="project" value="InterPro"/>
</dbReference>
<sequence length="274" mass="31124">WQLDFCSRPMKDERGKKMWELLICDETRSFEHSEFFPNNRINSVELAKAIDRVFVARGERPRRFKFFRSQMQTIITRACGEVGVNPLPSRRCQTMSRWLDERLETVYKTHPGYDGSAAPNMGFEGGGGPRPLPDALRGESWAFVALPLVGVREEAEQVRANRVFGDLLEIDPTLEDDTLIPGIAVYTRRAAALAGWTKGLELGGISVDFDMGTLLLDTGVSDSWQYARFRQTKELMKEAREWEEVKAAVNGLHFLAIQTDEDAETTDGFWILQD</sequence>
<organism evidence="3 4">
    <name type="scientific">Micromonas commoda (strain RCC299 / NOUM17 / CCMP2709)</name>
    <name type="common">Picoplanktonic green alga</name>
    <dbReference type="NCBI Taxonomy" id="296587"/>
    <lineage>
        <taxon>Eukaryota</taxon>
        <taxon>Viridiplantae</taxon>
        <taxon>Chlorophyta</taxon>
        <taxon>Mamiellophyceae</taxon>
        <taxon>Mamiellales</taxon>
        <taxon>Mamiellaceae</taxon>
        <taxon>Micromonas</taxon>
    </lineage>
</organism>
<dbReference type="RefSeq" id="XP_002506137.1">
    <property type="nucleotide sequence ID" value="XM_002506091.1"/>
</dbReference>
<dbReference type="STRING" id="296587.C1EGV7"/>
<dbReference type="Proteomes" id="UP000002009">
    <property type="component" value="Chromosome 14"/>
</dbReference>
<dbReference type="InterPro" id="IPR046761">
    <property type="entry name" value="Tab2-like_C"/>
</dbReference>
<evidence type="ECO:0000259" key="2">
    <source>
        <dbReference type="Pfam" id="PF20429"/>
    </source>
</evidence>
<evidence type="ECO:0000259" key="1">
    <source>
        <dbReference type="Pfam" id="PF06485"/>
    </source>
</evidence>
<evidence type="ECO:0000313" key="3">
    <source>
        <dbReference type="EMBL" id="ACO67395.1"/>
    </source>
</evidence>
<keyword evidence="4" id="KW-1185">Reference proteome</keyword>
<proteinExistence type="predicted"/>
<reference evidence="3 4" key="1">
    <citation type="journal article" date="2009" name="Science">
        <title>Green evolution and dynamic adaptations revealed by genomes of the marine picoeukaryotes Micromonas.</title>
        <authorList>
            <person name="Worden A.Z."/>
            <person name="Lee J.H."/>
            <person name="Mock T."/>
            <person name="Rouze P."/>
            <person name="Simmons M.P."/>
            <person name="Aerts A.L."/>
            <person name="Allen A.E."/>
            <person name="Cuvelier M.L."/>
            <person name="Derelle E."/>
            <person name="Everett M.V."/>
            <person name="Foulon E."/>
            <person name="Grimwood J."/>
            <person name="Gundlach H."/>
            <person name="Henrissat B."/>
            <person name="Napoli C."/>
            <person name="McDonald S.M."/>
            <person name="Parker M.S."/>
            <person name="Rombauts S."/>
            <person name="Salamov A."/>
            <person name="Von Dassow P."/>
            <person name="Badger J.H."/>
            <person name="Coutinho P.M."/>
            <person name="Demir E."/>
            <person name="Dubchak I."/>
            <person name="Gentemann C."/>
            <person name="Eikrem W."/>
            <person name="Gready J.E."/>
            <person name="John U."/>
            <person name="Lanier W."/>
            <person name="Lindquist E.A."/>
            <person name="Lucas S."/>
            <person name="Mayer K.F."/>
            <person name="Moreau H."/>
            <person name="Not F."/>
            <person name="Otillar R."/>
            <person name="Panaud O."/>
            <person name="Pangilinan J."/>
            <person name="Paulsen I."/>
            <person name="Piegu B."/>
            <person name="Poliakov A."/>
            <person name="Robbens S."/>
            <person name="Schmutz J."/>
            <person name="Toulza E."/>
            <person name="Wyss T."/>
            <person name="Zelensky A."/>
            <person name="Zhou K."/>
            <person name="Armbrust E.V."/>
            <person name="Bhattacharya D."/>
            <person name="Goodenough U.W."/>
            <person name="Van de Peer Y."/>
            <person name="Grigoriev I.V."/>
        </authorList>
    </citation>
    <scope>NUCLEOTIDE SEQUENCE [LARGE SCALE GENOMIC DNA]</scope>
    <source>
        <strain evidence="4">RCC299 / NOUM17</strain>
    </source>
</reference>
<dbReference type="InParanoid" id="C1EGV7"/>
<dbReference type="AlphaFoldDB" id="C1EGV7"/>
<dbReference type="EMBL" id="CP001332">
    <property type="protein sequence ID" value="ACO67395.1"/>
    <property type="molecule type" value="Genomic_DNA"/>
</dbReference>